<evidence type="ECO:0000256" key="5">
    <source>
        <dbReference type="ARBA" id="ARBA00023136"/>
    </source>
</evidence>
<evidence type="ECO:0000256" key="4">
    <source>
        <dbReference type="ARBA" id="ARBA00022989"/>
    </source>
</evidence>
<keyword evidence="6" id="KW-0808">Transferase</keyword>
<feature type="transmembrane region" description="Helical" evidence="6">
    <location>
        <begin position="232"/>
        <end position="259"/>
    </location>
</feature>
<dbReference type="NCBIfam" id="TIGR00374">
    <property type="entry name" value="flippase-like domain"/>
    <property type="match status" value="1"/>
</dbReference>
<reference evidence="7" key="1">
    <citation type="submission" date="2022-12" db="EMBL/GenBank/DDBJ databases">
        <title>Peptostreptococcus.</title>
        <authorList>
            <person name="Lee S.H."/>
        </authorList>
    </citation>
    <scope>NUCLEOTIDE SEQUENCE</scope>
    <source>
        <strain evidence="7">CBA3647</strain>
    </source>
</reference>
<accession>A0ABY7JQK6</accession>
<feature type="transmembrane region" description="Helical" evidence="6">
    <location>
        <begin position="81"/>
        <end position="103"/>
    </location>
</feature>
<proteinExistence type="inferred from homology"/>
<sequence>MDGLQSRKKQIFGILFIIVFIGVTMAYVLKDESIDSIMAAITSIHPSFIVLAVVLMLFYIACEGINIWITMRALKQKASLLSCLGYGFVGFYFSGITPSASGGQPAQVYFMKRHGISITSSSLSLMVLLFAHQLIIVILGIFGIFVKTNFDVNLYTGLKLLLVYGFISNTAILLGIFLMIFNPKIVYKFINLFALFLFKINILKNKEKWTKKMEKSLKEYSRGAKYMKENPLVIIKVSLLTFVQVVSQFAIPFVIFIGFKMHGHTLTEVISTQAILNIAVSSLPIPGAVGATESVFLQMFSALFGKKLVIPAMLLTRFANFYLPLIVSAIISLLVFMKYKKVE</sequence>
<feature type="transmembrane region" description="Helical" evidence="6">
    <location>
        <begin position="123"/>
        <end position="146"/>
    </location>
</feature>
<dbReference type="Proteomes" id="UP001164187">
    <property type="component" value="Chromosome"/>
</dbReference>
<keyword evidence="6" id="KW-0443">Lipid metabolism</keyword>
<comment type="subcellular location">
    <subcellularLocation>
        <location evidence="1 6">Cell membrane</location>
        <topology evidence="1 6">Multi-pass membrane protein</topology>
    </subcellularLocation>
</comment>
<dbReference type="EMBL" id="CP114052">
    <property type="protein sequence ID" value="WAW14453.1"/>
    <property type="molecule type" value="Genomic_DNA"/>
</dbReference>
<comment type="similarity">
    <text evidence="6">Belongs to the LPG synthase family.</text>
</comment>
<evidence type="ECO:0000256" key="2">
    <source>
        <dbReference type="ARBA" id="ARBA00022475"/>
    </source>
</evidence>
<organism evidence="7 8">
    <name type="scientific">Peptostreptococcus equinus</name>
    <dbReference type="NCBI Taxonomy" id="3003601"/>
    <lineage>
        <taxon>Bacteria</taxon>
        <taxon>Bacillati</taxon>
        <taxon>Bacillota</taxon>
        <taxon>Clostridia</taxon>
        <taxon>Peptostreptococcales</taxon>
        <taxon>Peptostreptococcaceae</taxon>
        <taxon>Peptostreptococcus</taxon>
    </lineage>
</organism>
<keyword evidence="5 6" id="KW-0472">Membrane</keyword>
<feature type="transmembrane region" description="Helical" evidence="6">
    <location>
        <begin position="49"/>
        <end position="69"/>
    </location>
</feature>
<protein>
    <recommendedName>
        <fullName evidence="6">Phosphatidylglycerol lysyltransferase</fullName>
        <ecNumber evidence="6">2.3.2.3</ecNumber>
    </recommendedName>
    <alternativeName>
        <fullName evidence="6">Lysylphosphatidylglycerol synthase</fullName>
    </alternativeName>
</protein>
<dbReference type="RefSeq" id="WP_269311132.1">
    <property type="nucleotide sequence ID" value="NZ_CP114052.1"/>
</dbReference>
<name>A0ABY7JQK6_9FIRM</name>
<feature type="transmembrane region" description="Helical" evidence="6">
    <location>
        <begin position="321"/>
        <end position="339"/>
    </location>
</feature>
<comment type="catalytic activity">
    <reaction evidence="6">
        <text>L-lysyl-tRNA(Lys) + a 1,2-diacyl-sn-glycero-3-phospho-(1'-sn-glycerol) = a 1,2-diacyl-sn-glycero-3-phospho-1'-(3'-O-L-lysyl)-sn-glycerol + tRNA(Lys)</text>
        <dbReference type="Rhea" id="RHEA:10668"/>
        <dbReference type="Rhea" id="RHEA-COMP:9696"/>
        <dbReference type="Rhea" id="RHEA-COMP:9697"/>
        <dbReference type="ChEBI" id="CHEBI:64716"/>
        <dbReference type="ChEBI" id="CHEBI:75792"/>
        <dbReference type="ChEBI" id="CHEBI:78442"/>
        <dbReference type="ChEBI" id="CHEBI:78529"/>
        <dbReference type="EC" id="2.3.2.3"/>
    </reaction>
</comment>
<keyword evidence="6" id="KW-0046">Antibiotic resistance</keyword>
<keyword evidence="4 6" id="KW-1133">Transmembrane helix</keyword>
<feature type="transmembrane region" description="Helical" evidence="6">
    <location>
        <begin position="158"/>
        <end position="179"/>
    </location>
</feature>
<dbReference type="Pfam" id="PF03706">
    <property type="entry name" value="LPG_synthase_TM"/>
    <property type="match status" value="1"/>
</dbReference>
<dbReference type="PANTHER" id="PTHR37693:SF1">
    <property type="entry name" value="INTEGRAL MEMBRANE PROTEIN"/>
    <property type="match status" value="1"/>
</dbReference>
<evidence type="ECO:0000313" key="8">
    <source>
        <dbReference type="Proteomes" id="UP001164187"/>
    </source>
</evidence>
<evidence type="ECO:0000256" key="6">
    <source>
        <dbReference type="RuleBase" id="RU363042"/>
    </source>
</evidence>
<feature type="transmembrane region" description="Helical" evidence="6">
    <location>
        <begin position="12"/>
        <end position="29"/>
    </location>
</feature>
<dbReference type="InterPro" id="IPR022791">
    <property type="entry name" value="L-PG_synthase/AglD"/>
</dbReference>
<comment type="function">
    <text evidence="6">Catalyzes the transfer of a lysyl group from L-lysyl-tRNA(Lys) to membrane-bound phosphatidylglycerol (PG), which produces lysylphosphatidylglycerol (LPG), a major component of the bacterial membrane with a positive net charge. LPG synthesis contributes to bacterial virulence as it is involved in the resistance mechanism against cationic antimicrobial peptides (CAMP) produces by the host's immune system (defensins, cathelicidins) and by the competing microorganisms.</text>
</comment>
<gene>
    <name evidence="6" type="primary">mprF</name>
    <name evidence="7" type="ORF">O0R46_07580</name>
</gene>
<keyword evidence="8" id="KW-1185">Reference proteome</keyword>
<feature type="transmembrane region" description="Helical" evidence="6">
    <location>
        <begin position="185"/>
        <end position="203"/>
    </location>
</feature>
<evidence type="ECO:0000256" key="1">
    <source>
        <dbReference type="ARBA" id="ARBA00004651"/>
    </source>
</evidence>
<keyword evidence="2" id="KW-1003">Cell membrane</keyword>
<dbReference type="PANTHER" id="PTHR37693">
    <property type="entry name" value="PHOSPHATIDYLGLYCEROL LYSYLTRANSFERASE"/>
    <property type="match status" value="1"/>
</dbReference>
<dbReference type="EC" id="2.3.2.3" evidence="6"/>
<evidence type="ECO:0000313" key="7">
    <source>
        <dbReference type="EMBL" id="WAW14453.1"/>
    </source>
</evidence>
<keyword evidence="3 6" id="KW-0812">Transmembrane</keyword>
<evidence type="ECO:0000256" key="3">
    <source>
        <dbReference type="ARBA" id="ARBA00022692"/>
    </source>
</evidence>